<proteinExistence type="predicted"/>
<dbReference type="KEGG" id="brh:RBRH_03281"/>
<dbReference type="HOGENOM" id="CLU_1700936_0_0_4"/>
<dbReference type="Proteomes" id="UP000007437">
    <property type="component" value="Chromosome"/>
</dbReference>
<evidence type="ECO:0000313" key="1">
    <source>
        <dbReference type="EMBL" id="CBW74046.1"/>
    </source>
</evidence>
<organism evidence="1 2">
    <name type="scientific">Mycetohabitans rhizoxinica (strain DSM 19002 / CIP 109453 / HKI 454)</name>
    <name type="common">Paraburkholderia rhizoxinica</name>
    <dbReference type="NCBI Taxonomy" id="882378"/>
    <lineage>
        <taxon>Bacteria</taxon>
        <taxon>Pseudomonadati</taxon>
        <taxon>Pseudomonadota</taxon>
        <taxon>Betaproteobacteria</taxon>
        <taxon>Burkholderiales</taxon>
        <taxon>Burkholderiaceae</taxon>
        <taxon>Mycetohabitans</taxon>
    </lineage>
</organism>
<evidence type="ECO:0000313" key="2">
    <source>
        <dbReference type="Proteomes" id="UP000007437"/>
    </source>
</evidence>
<name>E5AMW5_MYCRK</name>
<reference evidence="1 2" key="1">
    <citation type="journal article" date="2011" name="J. Bacteriol.">
        <title>Complete genome sequence of Burkholderia rhizoxinica, an endosymbiont of Rhizopus microsporus.</title>
        <authorList>
            <person name="Lackner G."/>
            <person name="Moebius N."/>
            <person name="Partida-Martinez L."/>
            <person name="Hertweck C."/>
        </authorList>
    </citation>
    <scope>NUCLEOTIDE SEQUENCE [LARGE SCALE GENOMIC DNA]</scope>
    <source>
        <strain evidence="2">DSM 19002 / CIP 109453 / HKI 454</strain>
    </source>
</reference>
<accession>E5AMW5</accession>
<sequence>MHPQARKWISDREVVYAKRYGLTAEQAREELTIQANLQVQNGAPGEWSQRAYKFLEQAHGMLPADGESGLGYMFYATPAQKADPSMYAEHYPSGVGLNAPSPEVINASVNRDAASREVIAKQTLGAASGAAAIAEGGPVAALPRAPIRNRSSSI</sequence>
<gene>
    <name evidence="1" type="ordered locus">RBRH_03281</name>
</gene>
<dbReference type="STRING" id="882378.RBRH_03281"/>
<protein>
    <submittedName>
        <fullName evidence="1">Hemolysin</fullName>
    </submittedName>
</protein>
<dbReference type="EMBL" id="FR687359">
    <property type="protein sequence ID" value="CBW74046.1"/>
    <property type="molecule type" value="Genomic_DNA"/>
</dbReference>
<dbReference type="AlphaFoldDB" id="E5AMW5"/>